<name>J0LMF5_9BIFI</name>
<reference evidence="3 4" key="1">
    <citation type="submission" date="2012-01" db="EMBL/GenBank/DDBJ databases">
        <title>The Genome Sequence of Scardovia wiggsiae F0424.</title>
        <authorList>
            <consortium name="The Broad Institute Genome Sequencing Platform"/>
            <person name="Earl A."/>
            <person name="Ward D."/>
            <person name="Feldgarden M."/>
            <person name="Gevers D."/>
            <person name="Izard J."/>
            <person name="Ganesan A."/>
            <person name="Baranova O.V."/>
            <person name="Blanton J.M."/>
            <person name="Tanner A.C."/>
            <person name="Mathney J."/>
            <person name="Dewhirst F.E."/>
            <person name="Young S.K."/>
            <person name="Zeng Q."/>
            <person name="Gargeya S."/>
            <person name="Fitzgerald M."/>
            <person name="Haas B."/>
            <person name="Abouelleil A."/>
            <person name="Alvarado L."/>
            <person name="Arachchi H.M."/>
            <person name="Berlin A."/>
            <person name="Chapman S.B."/>
            <person name="Gearin G."/>
            <person name="Goldberg J."/>
            <person name="Griggs A."/>
            <person name="Gujja S."/>
            <person name="Hansen M."/>
            <person name="Heiman D."/>
            <person name="Howarth C."/>
            <person name="Larimer J."/>
            <person name="Lui A."/>
            <person name="MacDonald P.J.P."/>
            <person name="McCowen C."/>
            <person name="Montmayeur A."/>
            <person name="Murphy C."/>
            <person name="Neiman D."/>
            <person name="Pearson M."/>
            <person name="Priest M."/>
            <person name="Roberts A."/>
            <person name="Saif S."/>
            <person name="Shea T."/>
            <person name="Sisk P."/>
            <person name="Stolte C."/>
            <person name="Sykes S."/>
            <person name="Wortman J."/>
            <person name="Nusbaum C."/>
            <person name="Birren B."/>
        </authorList>
    </citation>
    <scope>NUCLEOTIDE SEQUENCE [LARGE SCALE GENOMIC DNA]</scope>
    <source>
        <strain evidence="3 4">F0424</strain>
    </source>
</reference>
<dbReference type="OrthoDB" id="9995688at2"/>
<keyword evidence="2" id="KW-0472">Membrane</keyword>
<feature type="transmembrane region" description="Helical" evidence="2">
    <location>
        <begin position="154"/>
        <end position="177"/>
    </location>
</feature>
<keyword evidence="2" id="KW-1133">Transmembrane helix</keyword>
<comment type="caution">
    <text evidence="3">The sequence shown here is derived from an EMBL/GenBank/DDBJ whole genome shotgun (WGS) entry which is preliminary data.</text>
</comment>
<keyword evidence="4" id="KW-1185">Reference proteome</keyword>
<accession>J0LMF5</accession>
<feature type="compositionally biased region" description="Low complexity" evidence="1">
    <location>
        <begin position="232"/>
        <end position="243"/>
    </location>
</feature>
<protein>
    <submittedName>
        <fullName evidence="3">Uncharacterized protein</fullName>
    </submittedName>
</protein>
<dbReference type="Proteomes" id="UP000006415">
    <property type="component" value="Unassembled WGS sequence"/>
</dbReference>
<feature type="region of interest" description="Disordered" evidence="1">
    <location>
        <begin position="227"/>
        <end position="251"/>
    </location>
</feature>
<evidence type="ECO:0000256" key="2">
    <source>
        <dbReference type="SAM" id="Phobius"/>
    </source>
</evidence>
<feature type="transmembrane region" description="Helical" evidence="2">
    <location>
        <begin position="270"/>
        <end position="292"/>
    </location>
</feature>
<feature type="transmembrane region" description="Helical" evidence="2">
    <location>
        <begin position="126"/>
        <end position="147"/>
    </location>
</feature>
<proteinExistence type="predicted"/>
<feature type="compositionally biased region" description="Low complexity" evidence="1">
    <location>
        <begin position="8"/>
        <end position="27"/>
    </location>
</feature>
<dbReference type="EMBL" id="AGZS01000003">
    <property type="protein sequence ID" value="EJD64982.1"/>
    <property type="molecule type" value="Genomic_DNA"/>
</dbReference>
<evidence type="ECO:0000313" key="4">
    <source>
        <dbReference type="Proteomes" id="UP000006415"/>
    </source>
</evidence>
<dbReference type="AlphaFoldDB" id="J0LMF5"/>
<dbReference type="RefSeq" id="WP_007147921.1">
    <property type="nucleotide sequence ID" value="NZ_AKCI01000001.1"/>
</dbReference>
<feature type="transmembrane region" description="Helical" evidence="2">
    <location>
        <begin position="44"/>
        <end position="65"/>
    </location>
</feature>
<dbReference type="eggNOG" id="ENOG5030MTH">
    <property type="taxonomic scope" value="Bacteria"/>
</dbReference>
<organism evidence="3 4">
    <name type="scientific">Scardovia wiggsiae F0424</name>
    <dbReference type="NCBI Taxonomy" id="857290"/>
    <lineage>
        <taxon>Bacteria</taxon>
        <taxon>Bacillati</taxon>
        <taxon>Actinomycetota</taxon>
        <taxon>Actinomycetes</taxon>
        <taxon>Bifidobacteriales</taxon>
        <taxon>Bifidobacteriaceae</taxon>
        <taxon>Scardovia</taxon>
    </lineage>
</organism>
<evidence type="ECO:0000313" key="3">
    <source>
        <dbReference type="EMBL" id="EJD64982.1"/>
    </source>
</evidence>
<sequence>MAANTSQGSPFDGPSSSRPSPDGPLSGAETPGVPRQKPNARKSIGRTHSIASAVMLCMVILRYLTPGRGPFSIYTAAAACFIVIVYAYFYPFGRVSPTVLVPRIAAIWEACAGLCMAIIAADIKTWLTGIGTATAVMVVGAFLVELLRRERRHLIASLSSTLAAGAMGLFAAGWGVFPSPRGLGGIFSAHPAFAWAVTAVVALSVIILMGVSALWVKNEIEAGSGESIRDTAGGNANGNLRNNNDLHDHDNGPDNSAAYSYADRYTWSGIAMIPVMAAGIFPLLISAAQVLFLK</sequence>
<feature type="transmembrane region" description="Helical" evidence="2">
    <location>
        <begin position="71"/>
        <end position="89"/>
    </location>
</feature>
<gene>
    <name evidence="3" type="ORF">HMPREF9156_00857</name>
</gene>
<dbReference type="HOGENOM" id="CLU_969407_0_0_11"/>
<feature type="transmembrane region" description="Helical" evidence="2">
    <location>
        <begin position="192"/>
        <end position="216"/>
    </location>
</feature>
<evidence type="ECO:0000256" key="1">
    <source>
        <dbReference type="SAM" id="MobiDB-lite"/>
    </source>
</evidence>
<feature type="transmembrane region" description="Helical" evidence="2">
    <location>
        <begin position="101"/>
        <end position="120"/>
    </location>
</feature>
<keyword evidence="2" id="KW-0812">Transmembrane</keyword>
<feature type="region of interest" description="Disordered" evidence="1">
    <location>
        <begin position="1"/>
        <end position="43"/>
    </location>
</feature>